<dbReference type="Proteomes" id="UP000235116">
    <property type="component" value="Chromosome"/>
</dbReference>
<evidence type="ECO:0000313" key="1">
    <source>
        <dbReference type="EMBL" id="AUM12918.1"/>
    </source>
</evidence>
<dbReference type="KEGG" id="kak:Kalk_11000"/>
<accession>A0A2K9LKQ1</accession>
<dbReference type="AlphaFoldDB" id="A0A2K9LKQ1"/>
<reference evidence="2" key="1">
    <citation type="submission" date="2017-08" db="EMBL/GenBank/DDBJ databases">
        <title>Direct submision.</title>
        <authorList>
            <person name="Kim S.-J."/>
            <person name="Rhee S.-K."/>
        </authorList>
    </citation>
    <scope>NUCLEOTIDE SEQUENCE [LARGE SCALE GENOMIC DNA]</scope>
    <source>
        <strain evidence="2">GI5</strain>
    </source>
</reference>
<name>A0A2K9LKQ1_9GAMM</name>
<dbReference type="RefSeq" id="WP_101894299.1">
    <property type="nucleotide sequence ID" value="NZ_CP022684.1"/>
</dbReference>
<dbReference type="OrthoDB" id="71604at2"/>
<evidence type="ECO:0000313" key="2">
    <source>
        <dbReference type="Proteomes" id="UP000235116"/>
    </source>
</evidence>
<gene>
    <name evidence="1" type="ORF">Kalk_11000</name>
</gene>
<dbReference type="Pfam" id="PF03692">
    <property type="entry name" value="CxxCxxCC"/>
    <property type="match status" value="1"/>
</dbReference>
<organism evidence="1 2">
    <name type="scientific">Ketobacter alkanivorans</name>
    <dbReference type="NCBI Taxonomy" id="1917421"/>
    <lineage>
        <taxon>Bacteria</taxon>
        <taxon>Pseudomonadati</taxon>
        <taxon>Pseudomonadota</taxon>
        <taxon>Gammaproteobacteria</taxon>
        <taxon>Pseudomonadales</taxon>
        <taxon>Ketobacteraceae</taxon>
        <taxon>Ketobacter</taxon>
    </lineage>
</organism>
<dbReference type="InterPro" id="IPR005358">
    <property type="entry name" value="Puta_zinc/iron-chelating_dom"/>
</dbReference>
<proteinExistence type="predicted"/>
<sequence>MSKASVSSVSPCLSCGACCSFFRVSFYWGEAESAGGQVPDILTAKVNDVYSCMQGTDRQHSRCVALLGEVGSQVRCSIYQNRSSTCREFECHSETLAGNPDCNRARAHHGLAALPDLIPERLDPVG</sequence>
<dbReference type="EMBL" id="CP022684">
    <property type="protein sequence ID" value="AUM12918.1"/>
    <property type="molecule type" value="Genomic_DNA"/>
</dbReference>
<keyword evidence="2" id="KW-1185">Reference proteome</keyword>
<protein>
    <submittedName>
        <fullName evidence="1">Zinc/iron-chelating domain-containing protein</fullName>
    </submittedName>
</protein>